<feature type="domain" description="C2H2-type" evidence="10">
    <location>
        <begin position="30"/>
        <end position="57"/>
    </location>
</feature>
<dbReference type="Gene3D" id="3.30.160.60">
    <property type="entry name" value="Classic Zinc Finger"/>
    <property type="match status" value="1"/>
</dbReference>
<gene>
    <name evidence="11" type="ORF">HS088_TW13G00059</name>
</gene>
<dbReference type="PROSITE" id="PS00028">
    <property type="entry name" value="ZINC_FINGER_C2H2_1"/>
    <property type="match status" value="1"/>
</dbReference>
<keyword evidence="5" id="KW-0805">Transcription regulation</keyword>
<keyword evidence="2" id="KW-0479">Metal-binding</keyword>
<feature type="region of interest" description="Disordered" evidence="9">
    <location>
        <begin position="148"/>
        <end position="176"/>
    </location>
</feature>
<comment type="caution">
    <text evidence="11">The sequence shown here is derived from an EMBL/GenBank/DDBJ whole genome shotgun (WGS) entry which is preliminary data.</text>
</comment>
<organism evidence="11 12">
    <name type="scientific">Tripterygium wilfordii</name>
    <name type="common">Thunder God vine</name>
    <dbReference type="NCBI Taxonomy" id="458696"/>
    <lineage>
        <taxon>Eukaryota</taxon>
        <taxon>Viridiplantae</taxon>
        <taxon>Streptophyta</taxon>
        <taxon>Embryophyta</taxon>
        <taxon>Tracheophyta</taxon>
        <taxon>Spermatophyta</taxon>
        <taxon>Magnoliopsida</taxon>
        <taxon>eudicotyledons</taxon>
        <taxon>Gunneridae</taxon>
        <taxon>Pentapetalae</taxon>
        <taxon>rosids</taxon>
        <taxon>fabids</taxon>
        <taxon>Celastrales</taxon>
        <taxon>Celastraceae</taxon>
        <taxon>Tripterygium</taxon>
    </lineage>
</organism>
<evidence type="ECO:0000256" key="7">
    <source>
        <dbReference type="ARBA" id="ARBA00023242"/>
    </source>
</evidence>
<accession>A0A7J7CSX5</accession>
<evidence type="ECO:0000256" key="3">
    <source>
        <dbReference type="ARBA" id="ARBA00022771"/>
    </source>
</evidence>
<dbReference type="InterPro" id="IPR036236">
    <property type="entry name" value="Znf_C2H2_sf"/>
</dbReference>
<dbReference type="Proteomes" id="UP000593562">
    <property type="component" value="Unassembled WGS sequence"/>
</dbReference>
<evidence type="ECO:0000256" key="1">
    <source>
        <dbReference type="ARBA" id="ARBA00004123"/>
    </source>
</evidence>
<dbReference type="AlphaFoldDB" id="A0A7J7CSX5"/>
<proteinExistence type="predicted"/>
<evidence type="ECO:0000256" key="5">
    <source>
        <dbReference type="ARBA" id="ARBA00023015"/>
    </source>
</evidence>
<keyword evidence="6" id="KW-0804">Transcription</keyword>
<evidence type="ECO:0000256" key="8">
    <source>
        <dbReference type="PROSITE-ProRule" id="PRU00042"/>
    </source>
</evidence>
<evidence type="ECO:0000256" key="9">
    <source>
        <dbReference type="SAM" id="MobiDB-lite"/>
    </source>
</evidence>
<keyword evidence="7" id="KW-0539">Nucleus</keyword>
<protein>
    <submittedName>
        <fullName evidence="11">Transcriptional regulator TAC1</fullName>
    </submittedName>
</protein>
<keyword evidence="4" id="KW-0862">Zinc</keyword>
<keyword evidence="12" id="KW-1185">Reference proteome</keyword>
<dbReference type="GO" id="GO:0008270">
    <property type="term" value="F:zinc ion binding"/>
    <property type="evidence" value="ECO:0007669"/>
    <property type="project" value="UniProtKB-KW"/>
</dbReference>
<evidence type="ECO:0000256" key="6">
    <source>
        <dbReference type="ARBA" id="ARBA00023163"/>
    </source>
</evidence>
<dbReference type="Pfam" id="PF13912">
    <property type="entry name" value="zf-C2H2_6"/>
    <property type="match status" value="1"/>
</dbReference>
<sequence>MKNKHGKMGWNHSIDEQQLQQGSSSHARSFNCAFCKKGFSNAQALGGHMNIHRKDRARLNQASASDHENLLSMEIIKIGRNTPIEDQRQQQADQVMSEADKNLCLQLEGKTRKDAADQEVQQLTLFAEVPSPSDHGVEVIRSCVKRGNEEMVSTDQSWSEEELDLELRLAGPDQNR</sequence>
<dbReference type="InterPro" id="IPR013087">
    <property type="entry name" value="Znf_C2H2_type"/>
</dbReference>
<dbReference type="SUPFAM" id="SSF57667">
    <property type="entry name" value="beta-beta-alpha zinc fingers"/>
    <property type="match status" value="1"/>
</dbReference>
<dbReference type="GO" id="GO:0005634">
    <property type="term" value="C:nucleus"/>
    <property type="evidence" value="ECO:0007669"/>
    <property type="project" value="UniProtKB-SubCell"/>
</dbReference>
<name>A0A7J7CSX5_TRIWF</name>
<comment type="subcellular location">
    <subcellularLocation>
        <location evidence="1">Nucleus</location>
    </subcellularLocation>
</comment>
<evidence type="ECO:0000313" key="11">
    <source>
        <dbReference type="EMBL" id="KAF5737181.1"/>
    </source>
</evidence>
<dbReference type="InterPro" id="IPR052426">
    <property type="entry name" value="Plant_dev_regulator"/>
</dbReference>
<keyword evidence="3 8" id="KW-0863">Zinc-finger</keyword>
<dbReference type="PROSITE" id="PS50157">
    <property type="entry name" value="ZINC_FINGER_C2H2_2"/>
    <property type="match status" value="1"/>
</dbReference>
<evidence type="ECO:0000256" key="4">
    <source>
        <dbReference type="ARBA" id="ARBA00022833"/>
    </source>
</evidence>
<evidence type="ECO:0000313" key="12">
    <source>
        <dbReference type="Proteomes" id="UP000593562"/>
    </source>
</evidence>
<dbReference type="PANTHER" id="PTHR45801:SF111">
    <property type="entry name" value="C2H2 AND C2HC ZINC FINGERS SUPERFAMILY PROTEIN"/>
    <property type="match status" value="1"/>
</dbReference>
<evidence type="ECO:0000259" key="10">
    <source>
        <dbReference type="PROSITE" id="PS50157"/>
    </source>
</evidence>
<dbReference type="InParanoid" id="A0A7J7CSX5"/>
<evidence type="ECO:0000256" key="2">
    <source>
        <dbReference type="ARBA" id="ARBA00022723"/>
    </source>
</evidence>
<reference evidence="11 12" key="1">
    <citation type="journal article" date="2020" name="Nat. Commun.">
        <title>Genome of Tripterygium wilfordii and identification of cytochrome P450 involved in triptolide biosynthesis.</title>
        <authorList>
            <person name="Tu L."/>
            <person name="Su P."/>
            <person name="Zhang Z."/>
            <person name="Gao L."/>
            <person name="Wang J."/>
            <person name="Hu T."/>
            <person name="Zhou J."/>
            <person name="Zhang Y."/>
            <person name="Zhao Y."/>
            <person name="Liu Y."/>
            <person name="Song Y."/>
            <person name="Tong Y."/>
            <person name="Lu Y."/>
            <person name="Yang J."/>
            <person name="Xu C."/>
            <person name="Jia M."/>
            <person name="Peters R.J."/>
            <person name="Huang L."/>
            <person name="Gao W."/>
        </authorList>
    </citation>
    <scope>NUCLEOTIDE SEQUENCE [LARGE SCALE GENOMIC DNA]</scope>
    <source>
        <strain evidence="12">cv. XIE 37</strain>
        <tissue evidence="11">Leaf</tissue>
    </source>
</reference>
<dbReference type="PANTHER" id="PTHR45801">
    <property type="entry name" value="OS07G0101800 PROTEIN"/>
    <property type="match status" value="1"/>
</dbReference>
<dbReference type="EMBL" id="JAAARO010000013">
    <property type="protein sequence ID" value="KAF5737181.1"/>
    <property type="molecule type" value="Genomic_DNA"/>
</dbReference>